<reference evidence="1" key="1">
    <citation type="submission" date="2014-05" db="EMBL/GenBank/DDBJ databases">
        <authorList>
            <person name="Chronopoulou M."/>
        </authorList>
    </citation>
    <scope>NUCLEOTIDE SEQUENCE</scope>
    <source>
        <tissue evidence="1">Whole organism</tissue>
    </source>
</reference>
<dbReference type="AlphaFoldDB" id="A0A0K2TS19"/>
<accession>A0A0K2TS19</accession>
<organism evidence="1">
    <name type="scientific">Lepeophtheirus salmonis</name>
    <name type="common">Salmon louse</name>
    <name type="synonym">Caligus salmonis</name>
    <dbReference type="NCBI Taxonomy" id="72036"/>
    <lineage>
        <taxon>Eukaryota</taxon>
        <taxon>Metazoa</taxon>
        <taxon>Ecdysozoa</taxon>
        <taxon>Arthropoda</taxon>
        <taxon>Crustacea</taxon>
        <taxon>Multicrustacea</taxon>
        <taxon>Hexanauplia</taxon>
        <taxon>Copepoda</taxon>
        <taxon>Siphonostomatoida</taxon>
        <taxon>Caligidae</taxon>
        <taxon>Lepeophtheirus</taxon>
    </lineage>
</organism>
<evidence type="ECO:0000313" key="1">
    <source>
        <dbReference type="EMBL" id="CDW28813.1"/>
    </source>
</evidence>
<feature type="non-terminal residue" evidence="1">
    <location>
        <position position="81"/>
    </location>
</feature>
<dbReference type="EMBL" id="HACA01011452">
    <property type="protein sequence ID" value="CDW28813.1"/>
    <property type="molecule type" value="Transcribed_RNA"/>
</dbReference>
<sequence length="81" mass="9705">FKATTASTAQKNCYQNRFRALQNLHENFQENILFDLPVIERQTPIRILHIDVQLVRINQDRIDERFSWYCCRGGENFSYLP</sequence>
<feature type="non-terminal residue" evidence="1">
    <location>
        <position position="1"/>
    </location>
</feature>
<name>A0A0K2TS19_LEPSM</name>
<proteinExistence type="predicted"/>
<protein>
    <submittedName>
        <fullName evidence="1">Uncharacterized protein</fullName>
    </submittedName>
</protein>